<accession>A0ABN0NWP2</accession>
<sequence>WFEDTFKDCDALGVDSIKVPKAAYNQFTTAEALNKMAVPGATEAEKRAKFKGLAELNP</sequence>
<dbReference type="EMBL" id="AWVH01000040">
    <property type="protein sequence ID" value="ERJ91820.1"/>
    <property type="molecule type" value="Genomic_DNA"/>
</dbReference>
<dbReference type="Proteomes" id="UP000016649">
    <property type="component" value="Unassembled WGS sequence"/>
</dbReference>
<evidence type="ECO:0000313" key="1">
    <source>
        <dbReference type="EMBL" id="ERJ91820.1"/>
    </source>
</evidence>
<organism evidence="1 2">
    <name type="scientific">Treponema lecithinolyticum ATCC 700332</name>
    <dbReference type="NCBI Taxonomy" id="1321815"/>
    <lineage>
        <taxon>Bacteria</taxon>
        <taxon>Pseudomonadati</taxon>
        <taxon>Spirochaetota</taxon>
        <taxon>Spirochaetia</taxon>
        <taxon>Spirochaetales</taxon>
        <taxon>Treponemataceae</taxon>
        <taxon>Treponema</taxon>
    </lineage>
</organism>
<gene>
    <name evidence="1" type="ORF">HMPREF9193_01827</name>
</gene>
<protein>
    <submittedName>
        <fullName evidence="1">Uncharacterized protein</fullName>
    </submittedName>
</protein>
<comment type="caution">
    <text evidence="1">The sequence shown here is derived from an EMBL/GenBank/DDBJ whole genome shotgun (WGS) entry which is preliminary data.</text>
</comment>
<reference evidence="1 2" key="1">
    <citation type="submission" date="2013-08" db="EMBL/GenBank/DDBJ databases">
        <authorList>
            <person name="Weinstock G."/>
            <person name="Sodergren E."/>
            <person name="Wylie T."/>
            <person name="Fulton L."/>
            <person name="Fulton R."/>
            <person name="Fronick C."/>
            <person name="O'Laughlin M."/>
            <person name="Godfrey J."/>
            <person name="Miner T."/>
            <person name="Herter B."/>
            <person name="Appelbaum E."/>
            <person name="Cordes M."/>
            <person name="Lek S."/>
            <person name="Wollam A."/>
            <person name="Pepin K.H."/>
            <person name="Palsikar V.B."/>
            <person name="Mitreva M."/>
            <person name="Wilson R.K."/>
        </authorList>
    </citation>
    <scope>NUCLEOTIDE SEQUENCE [LARGE SCALE GENOMIC DNA]</scope>
    <source>
        <strain evidence="1 2">ATCC 700332</strain>
    </source>
</reference>
<keyword evidence="2" id="KW-1185">Reference proteome</keyword>
<feature type="non-terminal residue" evidence="1">
    <location>
        <position position="1"/>
    </location>
</feature>
<evidence type="ECO:0000313" key="2">
    <source>
        <dbReference type="Proteomes" id="UP000016649"/>
    </source>
</evidence>
<proteinExistence type="predicted"/>
<name>A0ABN0NWP2_TRELE</name>